<accession>A0A0F9DCU2</accession>
<proteinExistence type="predicted"/>
<dbReference type="AlphaFoldDB" id="A0A0F9DCU2"/>
<organism evidence="1">
    <name type="scientific">marine sediment metagenome</name>
    <dbReference type="NCBI Taxonomy" id="412755"/>
    <lineage>
        <taxon>unclassified sequences</taxon>
        <taxon>metagenomes</taxon>
        <taxon>ecological metagenomes</taxon>
    </lineage>
</organism>
<dbReference type="EMBL" id="LAZR01032215">
    <property type="protein sequence ID" value="KKL51531.1"/>
    <property type="molecule type" value="Genomic_DNA"/>
</dbReference>
<comment type="caution">
    <text evidence="1">The sequence shown here is derived from an EMBL/GenBank/DDBJ whole genome shotgun (WGS) entry which is preliminary data.</text>
</comment>
<protein>
    <recommendedName>
        <fullName evidence="2">Helix-turn-helix domain-containing protein</fullName>
    </recommendedName>
</protein>
<evidence type="ECO:0000313" key="1">
    <source>
        <dbReference type="EMBL" id="KKL51531.1"/>
    </source>
</evidence>
<name>A0A0F9DCU2_9ZZZZ</name>
<sequence>MEVITMSANNAAELYTAGKLAEALEISQGKVKKLIQVHGIEPDEIKRGCKYYGQSTLQKLKAEVKKS</sequence>
<reference evidence="1" key="1">
    <citation type="journal article" date="2015" name="Nature">
        <title>Complex archaea that bridge the gap between prokaryotes and eukaryotes.</title>
        <authorList>
            <person name="Spang A."/>
            <person name="Saw J.H."/>
            <person name="Jorgensen S.L."/>
            <person name="Zaremba-Niedzwiedzka K."/>
            <person name="Martijn J."/>
            <person name="Lind A.E."/>
            <person name="van Eijk R."/>
            <person name="Schleper C."/>
            <person name="Guy L."/>
            <person name="Ettema T.J."/>
        </authorList>
    </citation>
    <scope>NUCLEOTIDE SEQUENCE</scope>
</reference>
<evidence type="ECO:0008006" key="2">
    <source>
        <dbReference type="Google" id="ProtNLM"/>
    </source>
</evidence>
<gene>
    <name evidence="1" type="ORF">LCGC14_2294540</name>
</gene>